<gene>
    <name evidence="1" type="ORF">MEBOL_007075</name>
</gene>
<proteinExistence type="predicted"/>
<accession>A0A250IQX0</accession>
<dbReference type="OrthoDB" id="7064207at2"/>
<name>A0A250IQX0_9BACT</name>
<sequence length="89" mass="10238">MHSWIKTDDLAAFYLSRFGTERLPFDMPTIAKRRGITPGSMDMRIRNFEAYVGKGGLVNIAKKSVEVFEQYKDTPEPELRNLAFPELAR</sequence>
<dbReference type="RefSeq" id="WP_095981591.1">
    <property type="nucleotide sequence ID" value="NZ_CP022163.1"/>
</dbReference>
<dbReference type="EMBL" id="CP022163">
    <property type="protein sequence ID" value="ATB33577.1"/>
    <property type="molecule type" value="Genomic_DNA"/>
</dbReference>
<evidence type="ECO:0000313" key="1">
    <source>
        <dbReference type="EMBL" id="ATB33577.1"/>
    </source>
</evidence>
<protein>
    <submittedName>
        <fullName evidence="1">Uncharacterized protein</fullName>
    </submittedName>
</protein>
<evidence type="ECO:0000313" key="2">
    <source>
        <dbReference type="Proteomes" id="UP000217289"/>
    </source>
</evidence>
<dbReference type="KEGG" id="mbd:MEBOL_007075"/>
<dbReference type="AlphaFoldDB" id="A0A250IQX0"/>
<dbReference type="Proteomes" id="UP000217289">
    <property type="component" value="Chromosome"/>
</dbReference>
<keyword evidence="2" id="KW-1185">Reference proteome</keyword>
<organism evidence="1 2">
    <name type="scientific">Melittangium boletus DSM 14713</name>
    <dbReference type="NCBI Taxonomy" id="1294270"/>
    <lineage>
        <taxon>Bacteria</taxon>
        <taxon>Pseudomonadati</taxon>
        <taxon>Myxococcota</taxon>
        <taxon>Myxococcia</taxon>
        <taxon>Myxococcales</taxon>
        <taxon>Cystobacterineae</taxon>
        <taxon>Archangiaceae</taxon>
        <taxon>Melittangium</taxon>
    </lineage>
</organism>
<reference evidence="1 2" key="1">
    <citation type="submission" date="2017-06" db="EMBL/GenBank/DDBJ databases">
        <authorList>
            <person name="Kim H.J."/>
            <person name="Triplett B.A."/>
        </authorList>
    </citation>
    <scope>NUCLEOTIDE SEQUENCE [LARGE SCALE GENOMIC DNA]</scope>
    <source>
        <strain evidence="1 2">DSM 14713</strain>
    </source>
</reference>